<feature type="non-terminal residue" evidence="1">
    <location>
        <position position="1"/>
    </location>
</feature>
<evidence type="ECO:0000313" key="2">
    <source>
        <dbReference type="Proteomes" id="UP000708208"/>
    </source>
</evidence>
<reference evidence="1" key="1">
    <citation type="submission" date="2021-06" db="EMBL/GenBank/DDBJ databases">
        <authorList>
            <person name="Hodson N. C."/>
            <person name="Mongue J. A."/>
            <person name="Jaron S. K."/>
        </authorList>
    </citation>
    <scope>NUCLEOTIDE SEQUENCE</scope>
</reference>
<accession>A0A8J2JWI6</accession>
<name>A0A8J2JWI6_9HEXA</name>
<protein>
    <submittedName>
        <fullName evidence="1">Uncharacterized protein</fullName>
    </submittedName>
</protein>
<dbReference type="AlphaFoldDB" id="A0A8J2JWI6"/>
<proteinExistence type="predicted"/>
<comment type="caution">
    <text evidence="1">The sequence shown here is derived from an EMBL/GenBank/DDBJ whole genome shotgun (WGS) entry which is preliminary data.</text>
</comment>
<dbReference type="EMBL" id="CAJVCH010031806">
    <property type="protein sequence ID" value="CAG7710373.1"/>
    <property type="molecule type" value="Genomic_DNA"/>
</dbReference>
<organism evidence="1 2">
    <name type="scientific">Allacma fusca</name>
    <dbReference type="NCBI Taxonomy" id="39272"/>
    <lineage>
        <taxon>Eukaryota</taxon>
        <taxon>Metazoa</taxon>
        <taxon>Ecdysozoa</taxon>
        <taxon>Arthropoda</taxon>
        <taxon>Hexapoda</taxon>
        <taxon>Collembola</taxon>
        <taxon>Symphypleona</taxon>
        <taxon>Sminthuridae</taxon>
        <taxon>Allacma</taxon>
    </lineage>
</organism>
<evidence type="ECO:0000313" key="1">
    <source>
        <dbReference type="EMBL" id="CAG7710373.1"/>
    </source>
</evidence>
<sequence length="148" mass="16455">FSSVVEIVNCLGVPLSNHKSWDCNSEVNNFLPPEIFPLHRESFSASDEMNLEATFSYEIFSTDLAIVIALKVGSGGKSFAAGFLRIPDATGEKELEALMDENQWKTHDYKTNANANEGMQSIAIRNIRAEILVSEEEKSVLKIRIFAV</sequence>
<gene>
    <name evidence="1" type="ORF">AFUS01_LOCUS5009</name>
</gene>
<keyword evidence="2" id="KW-1185">Reference proteome</keyword>
<dbReference type="Proteomes" id="UP000708208">
    <property type="component" value="Unassembled WGS sequence"/>
</dbReference>